<dbReference type="Proteomes" id="UP000075609">
    <property type="component" value="Unassembled WGS sequence"/>
</dbReference>
<feature type="domain" description="DUF218" evidence="8">
    <location>
        <begin position="58"/>
        <end position="196"/>
    </location>
</feature>
<name>A0A151KWR5_9VIBR</name>
<evidence type="ECO:0000313" key="14">
    <source>
        <dbReference type="Proteomes" id="UP000075609"/>
    </source>
</evidence>
<evidence type="ECO:0000313" key="10">
    <source>
        <dbReference type="EMBL" id="KYN86045.1"/>
    </source>
</evidence>
<dbReference type="PANTHER" id="PTHR30336">
    <property type="entry name" value="INNER MEMBRANE PROTEIN, PROBABLE PERMEASE"/>
    <property type="match status" value="1"/>
</dbReference>
<dbReference type="CDD" id="cd06259">
    <property type="entry name" value="YdcF-like"/>
    <property type="match status" value="1"/>
</dbReference>
<proteinExistence type="predicted"/>
<evidence type="ECO:0000256" key="6">
    <source>
        <dbReference type="ARBA" id="ARBA00023136"/>
    </source>
</evidence>
<dbReference type="EMBL" id="LOMK01000001">
    <property type="protein sequence ID" value="KYN24770.1"/>
    <property type="molecule type" value="Genomic_DNA"/>
</dbReference>
<dbReference type="Pfam" id="PF02698">
    <property type="entry name" value="DUF218"/>
    <property type="match status" value="1"/>
</dbReference>
<evidence type="ECO:0000313" key="13">
    <source>
        <dbReference type="Proteomes" id="UP000075349"/>
    </source>
</evidence>
<gene>
    <name evidence="10" type="ORF">ATY35_14855</name>
    <name evidence="11" type="ORF">ATY37_15230</name>
    <name evidence="9" type="ORF">AUQ44_02550</name>
</gene>
<dbReference type="PANTHER" id="PTHR30336:SF0">
    <property type="entry name" value="PROTEIN SANA"/>
    <property type="match status" value="1"/>
</dbReference>
<evidence type="ECO:0000313" key="12">
    <source>
        <dbReference type="Proteomes" id="UP000075346"/>
    </source>
</evidence>
<protein>
    <submittedName>
        <fullName evidence="11">SanA protein</fullName>
    </submittedName>
</protein>
<keyword evidence="5" id="KW-1133">Transmembrane helix</keyword>
<keyword evidence="2" id="KW-1003">Cell membrane</keyword>
<reference evidence="9 12" key="1">
    <citation type="submission" date="2015-12" db="EMBL/GenBank/DDBJ databases">
        <authorList>
            <person name="Shamseldin A."/>
            <person name="Moawad H."/>
            <person name="Abd El-Rahim W.M."/>
            <person name="Sadowsky M.J."/>
        </authorList>
    </citation>
    <scope>NUCLEOTIDE SEQUENCE [LARGE SCALE GENOMIC DNA]</scope>
    <source>
        <strain evidence="12">2538-88</strain>
        <strain evidence="9">2756-81</strain>
    </source>
</reference>
<evidence type="ECO:0000256" key="2">
    <source>
        <dbReference type="ARBA" id="ARBA00022475"/>
    </source>
</evidence>
<dbReference type="GO" id="GO:0005886">
    <property type="term" value="C:plasma membrane"/>
    <property type="evidence" value="ECO:0007669"/>
    <property type="project" value="UniProtKB-SubCell"/>
</dbReference>
<dbReference type="Proteomes" id="UP000075349">
    <property type="component" value="Unassembled WGS sequence"/>
</dbReference>
<keyword evidence="4" id="KW-0812">Transmembrane</keyword>
<comment type="function">
    <text evidence="7">Participates in the barrier function of the cell envelope.</text>
</comment>
<evidence type="ECO:0000256" key="5">
    <source>
        <dbReference type="ARBA" id="ARBA00022989"/>
    </source>
</evidence>
<evidence type="ECO:0000313" key="9">
    <source>
        <dbReference type="EMBL" id="KYN24770.1"/>
    </source>
</evidence>
<dbReference type="InterPro" id="IPR003848">
    <property type="entry name" value="DUF218"/>
</dbReference>
<keyword evidence="3" id="KW-0997">Cell inner membrane</keyword>
<dbReference type="InterPro" id="IPR051599">
    <property type="entry name" value="Cell_Envelope_Assoc"/>
</dbReference>
<keyword evidence="6" id="KW-0472">Membrane</keyword>
<dbReference type="EMBL" id="LOBR01000039">
    <property type="protein sequence ID" value="KYN87836.1"/>
    <property type="molecule type" value="Genomic_DNA"/>
</dbReference>
<organism evidence="11 12">
    <name type="scientific">Vibrio cidicii</name>
    <dbReference type="NCBI Taxonomy" id="1763883"/>
    <lineage>
        <taxon>Bacteria</taxon>
        <taxon>Pseudomonadati</taxon>
        <taxon>Pseudomonadota</taxon>
        <taxon>Gammaproteobacteria</taxon>
        <taxon>Vibrionales</taxon>
        <taxon>Vibrionaceae</taxon>
        <taxon>Vibrio</taxon>
    </lineage>
</organism>
<dbReference type="EMBL" id="LOBP01000142">
    <property type="protein sequence ID" value="KYN86045.1"/>
    <property type="molecule type" value="Genomic_DNA"/>
</dbReference>
<evidence type="ECO:0000259" key="8">
    <source>
        <dbReference type="Pfam" id="PF02698"/>
    </source>
</evidence>
<dbReference type="Proteomes" id="UP000075346">
    <property type="component" value="Unassembled WGS sequence"/>
</dbReference>
<reference evidence="13 14" key="2">
    <citation type="submission" date="2015-12" db="EMBL/GenBank/DDBJ databases">
        <authorList>
            <person name="Tarr C.L."/>
            <person name="Gladney L.M."/>
        </authorList>
    </citation>
    <scope>NUCLEOTIDE SEQUENCE</scope>
    <source>
        <strain evidence="10 14">1048-83</strain>
        <strain evidence="11">2538-88</strain>
        <strain evidence="13">2756-81</strain>
    </source>
</reference>
<evidence type="ECO:0000256" key="7">
    <source>
        <dbReference type="ARBA" id="ARBA00037355"/>
    </source>
</evidence>
<comment type="subcellular location">
    <subcellularLocation>
        <location evidence="1">Cell inner membrane</location>
        <topology evidence="1">Single-pass membrane protein</topology>
    </subcellularLocation>
</comment>
<keyword evidence="14" id="KW-1185">Reference proteome</keyword>
<accession>A0A151JG62</accession>
<evidence type="ECO:0000256" key="4">
    <source>
        <dbReference type="ARBA" id="ARBA00022692"/>
    </source>
</evidence>
<dbReference type="AlphaFoldDB" id="A0A151KWR5"/>
<comment type="caution">
    <text evidence="11">The sequence shown here is derived from an EMBL/GenBank/DDBJ whole genome shotgun (WGS) entry which is preliminary data.</text>
</comment>
<accession>A0A151KWR5</accession>
<evidence type="ECO:0000256" key="1">
    <source>
        <dbReference type="ARBA" id="ARBA00004377"/>
    </source>
</evidence>
<sequence length="243" mass="27646">MDHPLSQTHAKRRWKKLVLLVFVLLILFAVAVIAVDRWVSYQASERIITSYDQVRPFDVAVVLGTSKYIGKTLNSYYTHRIEAAIELYRLDKVQHFLLSGDNAHRSYNEPWTMKRDLLKAGVPETAIHLDYAGFRTLDSIVRAKKIFVTENFLIITQRFHCERALLIANAYHINAQCLAVAGPDNPSQTWSVRIREVFARSKALLDLYIIDTQPRFLGPQQPILREADDGDAPLSDTIPAANG</sequence>
<evidence type="ECO:0000256" key="3">
    <source>
        <dbReference type="ARBA" id="ARBA00022519"/>
    </source>
</evidence>
<evidence type="ECO:0000313" key="11">
    <source>
        <dbReference type="EMBL" id="KYN87836.1"/>
    </source>
</evidence>